<organism evidence="2 3">
    <name type="scientific">Ceratodon purpureus</name>
    <name type="common">Fire moss</name>
    <name type="synonym">Dicranum purpureum</name>
    <dbReference type="NCBI Taxonomy" id="3225"/>
    <lineage>
        <taxon>Eukaryota</taxon>
        <taxon>Viridiplantae</taxon>
        <taxon>Streptophyta</taxon>
        <taxon>Embryophyta</taxon>
        <taxon>Bryophyta</taxon>
        <taxon>Bryophytina</taxon>
        <taxon>Bryopsida</taxon>
        <taxon>Dicranidae</taxon>
        <taxon>Pseudoditrichales</taxon>
        <taxon>Ditrichaceae</taxon>
        <taxon>Ceratodon</taxon>
    </lineage>
</organism>
<dbReference type="AlphaFoldDB" id="A0A8T0HDU4"/>
<reference evidence="2 3" key="1">
    <citation type="submission" date="2020-06" db="EMBL/GenBank/DDBJ databases">
        <title>WGS assembly of Ceratodon purpureus strain R40.</title>
        <authorList>
            <person name="Carey S.B."/>
            <person name="Jenkins J."/>
            <person name="Shu S."/>
            <person name="Lovell J.T."/>
            <person name="Sreedasyam A."/>
            <person name="Maumus F."/>
            <person name="Tiley G.P."/>
            <person name="Fernandez-Pozo N."/>
            <person name="Barry K."/>
            <person name="Chen C."/>
            <person name="Wang M."/>
            <person name="Lipzen A."/>
            <person name="Daum C."/>
            <person name="Saski C.A."/>
            <person name="Payton A.C."/>
            <person name="Mcbreen J.C."/>
            <person name="Conrad R.E."/>
            <person name="Kollar L.M."/>
            <person name="Olsson S."/>
            <person name="Huttunen S."/>
            <person name="Landis J.B."/>
            <person name="Wickett N.J."/>
            <person name="Johnson M.G."/>
            <person name="Rensing S.A."/>
            <person name="Grimwood J."/>
            <person name="Schmutz J."/>
            <person name="Mcdaniel S.F."/>
        </authorList>
    </citation>
    <scope>NUCLEOTIDE SEQUENCE [LARGE SCALE GENOMIC DNA]</scope>
    <source>
        <strain evidence="2 3">R40</strain>
    </source>
</reference>
<gene>
    <name evidence="2" type="ORF">KC19_6G092900</name>
</gene>
<name>A0A8T0HDU4_CERPU</name>
<evidence type="ECO:0000313" key="2">
    <source>
        <dbReference type="EMBL" id="KAG0569470.1"/>
    </source>
</evidence>
<protein>
    <submittedName>
        <fullName evidence="2">Uncharacterized protein</fullName>
    </submittedName>
</protein>
<accession>A0A8T0HDU4</accession>
<comment type="caution">
    <text evidence="2">The sequence shown here is derived from an EMBL/GenBank/DDBJ whole genome shotgun (WGS) entry which is preliminary data.</text>
</comment>
<feature type="region of interest" description="Disordered" evidence="1">
    <location>
        <begin position="1"/>
        <end position="34"/>
    </location>
</feature>
<dbReference type="EMBL" id="CM026427">
    <property type="protein sequence ID" value="KAG0569470.1"/>
    <property type="molecule type" value="Genomic_DNA"/>
</dbReference>
<feature type="compositionally biased region" description="Polar residues" evidence="1">
    <location>
        <begin position="1"/>
        <end position="14"/>
    </location>
</feature>
<sequence>MSASVLLMSATSSELSRRPDTPKSTRKATLHNSRLNPSDETYCDAFVIVIAAWIQASLQQPSTKLSICFPKATKSLKISASPVLSSDENLSSALPINTSKNELPL</sequence>
<feature type="region of interest" description="Disordered" evidence="1">
    <location>
        <begin position="81"/>
        <end position="105"/>
    </location>
</feature>
<proteinExistence type="predicted"/>
<dbReference type="Proteomes" id="UP000822688">
    <property type="component" value="Chromosome 6"/>
</dbReference>
<keyword evidence="3" id="KW-1185">Reference proteome</keyword>
<evidence type="ECO:0000313" key="3">
    <source>
        <dbReference type="Proteomes" id="UP000822688"/>
    </source>
</evidence>
<evidence type="ECO:0000256" key="1">
    <source>
        <dbReference type="SAM" id="MobiDB-lite"/>
    </source>
</evidence>